<evidence type="ECO:0000256" key="6">
    <source>
        <dbReference type="ARBA" id="ARBA00022753"/>
    </source>
</evidence>
<dbReference type="EMBL" id="NWSH01003746">
    <property type="protein sequence ID" value="PCG65859.1"/>
    <property type="molecule type" value="Genomic_DNA"/>
</dbReference>
<evidence type="ECO:0000256" key="13">
    <source>
        <dbReference type="ARBA" id="ARBA00035628"/>
    </source>
</evidence>
<feature type="region of interest" description="Disordered" evidence="17">
    <location>
        <begin position="844"/>
        <end position="877"/>
    </location>
</feature>
<reference evidence="20" key="1">
    <citation type="submission" date="2017-09" db="EMBL/GenBank/DDBJ databases">
        <title>Contemporary evolution of a Lepidopteran species, Heliothis virescens, in response to modern agricultural practices.</title>
        <authorList>
            <person name="Fritz M.L."/>
            <person name="Deyonke A.M."/>
            <person name="Papanicolaou A."/>
            <person name="Micinski S."/>
            <person name="Westbrook J."/>
            <person name="Gould F."/>
        </authorList>
    </citation>
    <scope>NUCLEOTIDE SEQUENCE [LARGE SCALE GENOMIC DNA]</scope>
    <source>
        <strain evidence="20">HvINT-</strain>
        <tissue evidence="20">Whole body</tissue>
    </source>
</reference>
<keyword evidence="9 18" id="KW-0472">Membrane</keyword>
<organism evidence="20">
    <name type="scientific">Heliothis virescens</name>
    <name type="common">Tobacco budworm moth</name>
    <dbReference type="NCBI Taxonomy" id="7102"/>
    <lineage>
        <taxon>Eukaryota</taxon>
        <taxon>Metazoa</taxon>
        <taxon>Ecdysozoa</taxon>
        <taxon>Arthropoda</taxon>
        <taxon>Hexapoda</taxon>
        <taxon>Insecta</taxon>
        <taxon>Pterygota</taxon>
        <taxon>Neoptera</taxon>
        <taxon>Endopterygota</taxon>
        <taxon>Lepidoptera</taxon>
        <taxon>Glossata</taxon>
        <taxon>Ditrysia</taxon>
        <taxon>Noctuoidea</taxon>
        <taxon>Noctuidae</taxon>
        <taxon>Heliothinae</taxon>
        <taxon>Heliothis</taxon>
    </lineage>
</organism>
<keyword evidence="5 19" id="KW-0732">Signal</keyword>
<evidence type="ECO:0000256" key="19">
    <source>
        <dbReference type="SAM" id="SignalP"/>
    </source>
</evidence>
<evidence type="ECO:0000256" key="17">
    <source>
        <dbReference type="SAM" id="MobiDB-lite"/>
    </source>
</evidence>
<evidence type="ECO:0000256" key="10">
    <source>
        <dbReference type="ARBA" id="ARBA00023163"/>
    </source>
</evidence>
<evidence type="ECO:0000256" key="15">
    <source>
        <dbReference type="ARBA" id="ARBA00035715"/>
    </source>
</evidence>
<gene>
    <name evidence="20" type="ORF">B5V51_8539</name>
</gene>
<feature type="signal peptide" evidence="19">
    <location>
        <begin position="1"/>
        <end position="20"/>
    </location>
</feature>
<dbReference type="PANTHER" id="PTHR14971">
    <property type="entry name" value="VESICULAR, OVEREXPRESSED IN CANCER, PROSURVIVAL PROTEIN 1"/>
    <property type="match status" value="1"/>
</dbReference>
<keyword evidence="11" id="KW-0458">Lysosome</keyword>
<proteinExistence type="inferred from homology"/>
<evidence type="ECO:0000256" key="2">
    <source>
        <dbReference type="ARBA" id="ARBA00004656"/>
    </source>
</evidence>
<keyword evidence="12" id="KW-0968">Cytoplasmic vesicle</keyword>
<evidence type="ECO:0000256" key="3">
    <source>
        <dbReference type="ARBA" id="ARBA00006655"/>
    </source>
</evidence>
<keyword evidence="6" id="KW-0967">Endosome</keyword>
<sequence>MLPKHTCLLITLFSVVSVESWTFRSTFEAQTINMPNPGICMGNCIRNKCTYNWKAHETLCRGTSVPTLKYRTLDNELCTSNCGNFDGEKFQWCAVGRRHWGQCSRLIALNATESYRTHNDYVSCSDECATREMNYYWCHAVVEGWQYCYPEKKILVFNYRTRDYKECKTPCEIYKKENKNPSEIDNKEDSPYCYDSDGNWKQCFLNPAYEYTIHEIDQNLRRSCKPGGFFEEGYRLCRLDNECAFTQSNSTCTLDVEAVASRHENNNPTVSVRQWSSLHPITNDTNPIYSYTVYPVPRAFGQNQLNLPLVVRAVITASTLLPVDARRPDLTSEVTTYYGEMNVIMGTDNDDVRGYIVASKLGGPMETYNIFPQSWRHNRGSCSTWSRIEESLDSFIRGHDDRHAVYTAVLSYSVDLNNELVTRPIAIACATEIQCKDGHLCPAHWMCCELGCCDMSTQPPRRINATLGSRRDADDTPLKEHSYTYAWYAQWPVLFLLGTLGGILICCIWCLFFKRSSSHGVYMCSMACCVRRPTSEHDSAGSVYPPPRYSRCGSFHQAPPPYSEVASKPDLYPLVITCGEGDGKAGNYLMVHYFRNYVIRAPGSLSATSTAESLNSSFICNAANEANSIIPPPYSCASNYSECGVGCGPLLRSLSSLTEPRAAPARPDPAPSRARDPPAAFRDNLITSPVQPLDSNFDLELELIDCEMYCDGGCKPRLGSSPPIHQSLDEDDDNNMYMHEAYGSLRQYYTGKPDPPESPPQPTSPTQTSRDSTLRRPSDERRHRRLESVKKTPRQRKTSLYMPLSVAYPVRTSRISPGTRASSRSAPATPCSSLVPNLLTFSQRVSASRHGSRSSKFEEESDPLLADLENTRTDHKF</sequence>
<evidence type="ECO:0000256" key="1">
    <source>
        <dbReference type="ARBA" id="ARBA00004156"/>
    </source>
</evidence>
<evidence type="ECO:0000256" key="7">
    <source>
        <dbReference type="ARBA" id="ARBA00022989"/>
    </source>
</evidence>
<keyword evidence="8" id="KW-0805">Transcription regulation</keyword>
<feature type="transmembrane region" description="Helical" evidence="18">
    <location>
        <begin position="491"/>
        <end position="513"/>
    </location>
</feature>
<feature type="region of interest" description="Disordered" evidence="17">
    <location>
        <begin position="659"/>
        <end position="680"/>
    </location>
</feature>
<keyword evidence="4 18" id="KW-0812">Transmembrane</keyword>
<evidence type="ECO:0000256" key="9">
    <source>
        <dbReference type="ARBA" id="ARBA00023136"/>
    </source>
</evidence>
<feature type="chain" id="PRO_5012675253" description="WW domain binding protein VOPP1" evidence="19">
    <location>
        <begin position="21"/>
        <end position="877"/>
    </location>
</feature>
<feature type="region of interest" description="Disordered" evidence="17">
    <location>
        <begin position="747"/>
        <end position="805"/>
    </location>
</feature>
<comment type="caution">
    <text evidence="20">The sequence shown here is derived from an EMBL/GenBank/DDBJ whole genome shotgun (WGS) entry which is preliminary data.</text>
</comment>
<protein>
    <recommendedName>
        <fullName evidence="14">WW domain binding protein VOPP1</fullName>
    </recommendedName>
    <alternativeName>
        <fullName evidence="15">Vesicular, overexpressed in cancer, prosurvival protein 1</fullName>
    </alternativeName>
</protein>
<keyword evidence="10" id="KW-0804">Transcription</keyword>
<dbReference type="InterPro" id="IPR026229">
    <property type="entry name" value="VOPP1"/>
</dbReference>
<dbReference type="AlphaFoldDB" id="A0A2A4J1X2"/>
<dbReference type="PANTHER" id="PTHR14971:SF2">
    <property type="entry name" value="VESICULAR, OVEREXPRESSED IN CANCER, PROSURVIVAL PROTEIN 1"/>
    <property type="match status" value="1"/>
</dbReference>
<dbReference type="STRING" id="7102.A0A2A4J1X2"/>
<evidence type="ECO:0000256" key="14">
    <source>
        <dbReference type="ARBA" id="ARBA00035708"/>
    </source>
</evidence>
<dbReference type="GO" id="GO:0005765">
    <property type="term" value="C:lysosomal membrane"/>
    <property type="evidence" value="ECO:0007669"/>
    <property type="project" value="UniProtKB-SubCell"/>
</dbReference>
<comment type="subcellular location">
    <subcellularLocation>
        <location evidence="1">Cytoplasmic vesicle membrane</location>
    </subcellularLocation>
    <subcellularLocation>
        <location evidence="16">Endomembrane system</location>
        <topology evidence="16">Single-pass type I membrane protein</topology>
    </subcellularLocation>
    <subcellularLocation>
        <location evidence="13">Late endosome membrane</location>
        <topology evidence="13">Single-pass membrane protein</topology>
    </subcellularLocation>
    <subcellularLocation>
        <location evidence="2">Lysosome membrane</location>
    </subcellularLocation>
</comment>
<evidence type="ECO:0000256" key="5">
    <source>
        <dbReference type="ARBA" id="ARBA00022729"/>
    </source>
</evidence>
<evidence type="ECO:0000256" key="4">
    <source>
        <dbReference type="ARBA" id="ARBA00022692"/>
    </source>
</evidence>
<evidence type="ECO:0000256" key="11">
    <source>
        <dbReference type="ARBA" id="ARBA00023228"/>
    </source>
</evidence>
<evidence type="ECO:0000313" key="20">
    <source>
        <dbReference type="EMBL" id="PCG65859.1"/>
    </source>
</evidence>
<accession>A0A2A4J1X2</accession>
<evidence type="ECO:0000256" key="12">
    <source>
        <dbReference type="ARBA" id="ARBA00023329"/>
    </source>
</evidence>
<feature type="compositionally biased region" description="Basic and acidic residues" evidence="17">
    <location>
        <begin position="772"/>
        <end position="790"/>
    </location>
</feature>
<name>A0A2A4J1X2_HELVI</name>
<comment type="similarity">
    <text evidence="3">Belongs to the VOPP1/ECOP family.</text>
</comment>
<dbReference type="GO" id="GO:0031902">
    <property type="term" value="C:late endosome membrane"/>
    <property type="evidence" value="ECO:0007669"/>
    <property type="project" value="UniProtKB-SubCell"/>
</dbReference>
<evidence type="ECO:0000256" key="8">
    <source>
        <dbReference type="ARBA" id="ARBA00023015"/>
    </source>
</evidence>
<evidence type="ECO:0000256" key="18">
    <source>
        <dbReference type="SAM" id="Phobius"/>
    </source>
</evidence>
<keyword evidence="7 18" id="KW-1133">Transmembrane helix</keyword>
<evidence type="ECO:0000256" key="16">
    <source>
        <dbReference type="ARBA" id="ARBA00046288"/>
    </source>
</evidence>